<feature type="region of interest" description="Disordered" evidence="1">
    <location>
        <begin position="335"/>
        <end position="369"/>
    </location>
</feature>
<feature type="region of interest" description="Disordered" evidence="1">
    <location>
        <begin position="142"/>
        <end position="210"/>
    </location>
</feature>
<reference evidence="2" key="1">
    <citation type="submission" date="2021-03" db="EMBL/GenBank/DDBJ databases">
        <authorList>
            <person name="Tagirdzhanova G."/>
        </authorList>
    </citation>
    <scope>NUCLEOTIDE SEQUENCE</scope>
</reference>
<keyword evidence="3" id="KW-1185">Reference proteome</keyword>
<dbReference type="EMBL" id="CAJPDT010000083">
    <property type="protein sequence ID" value="CAF9935344.1"/>
    <property type="molecule type" value="Genomic_DNA"/>
</dbReference>
<accession>A0A8H3G2F3</accession>
<evidence type="ECO:0000256" key="1">
    <source>
        <dbReference type="SAM" id="MobiDB-lite"/>
    </source>
</evidence>
<evidence type="ECO:0000313" key="2">
    <source>
        <dbReference type="EMBL" id="CAF9935344.1"/>
    </source>
</evidence>
<dbReference type="Proteomes" id="UP000664534">
    <property type="component" value="Unassembled WGS sequence"/>
</dbReference>
<comment type="caution">
    <text evidence="2">The sequence shown here is derived from an EMBL/GenBank/DDBJ whole genome shotgun (WGS) entry which is preliminary data.</text>
</comment>
<organism evidence="2 3">
    <name type="scientific">Imshaugia aleurites</name>
    <dbReference type="NCBI Taxonomy" id="172621"/>
    <lineage>
        <taxon>Eukaryota</taxon>
        <taxon>Fungi</taxon>
        <taxon>Dikarya</taxon>
        <taxon>Ascomycota</taxon>
        <taxon>Pezizomycotina</taxon>
        <taxon>Lecanoromycetes</taxon>
        <taxon>OSLEUM clade</taxon>
        <taxon>Lecanoromycetidae</taxon>
        <taxon>Lecanorales</taxon>
        <taxon>Lecanorineae</taxon>
        <taxon>Parmeliaceae</taxon>
        <taxon>Imshaugia</taxon>
    </lineage>
</organism>
<proteinExistence type="predicted"/>
<feature type="compositionally biased region" description="Basic and acidic residues" evidence="1">
    <location>
        <begin position="335"/>
        <end position="346"/>
    </location>
</feature>
<gene>
    <name evidence="2" type="ORF">IMSHALPRED_010192</name>
</gene>
<protein>
    <submittedName>
        <fullName evidence="2">Uncharacterized protein</fullName>
    </submittedName>
</protein>
<dbReference type="OrthoDB" id="3508621at2759"/>
<evidence type="ECO:0000313" key="3">
    <source>
        <dbReference type="Proteomes" id="UP000664534"/>
    </source>
</evidence>
<dbReference type="AlphaFoldDB" id="A0A8H3G2F3"/>
<feature type="compositionally biased region" description="Polar residues" evidence="1">
    <location>
        <begin position="144"/>
        <end position="165"/>
    </location>
</feature>
<feature type="compositionally biased region" description="Basic and acidic residues" evidence="1">
    <location>
        <begin position="357"/>
        <end position="367"/>
    </location>
</feature>
<sequence length="444" mass="50200">MPDRLPPTKSEWKQAAKRTAIDHTQSLASGNAFVSGSKFEFEHFLRLRVLYIQEQIPRNLPQFPGFPYERLKEMDKIIERHADFAFLKSFLQNKEKIGSHWDVKSAREAGMFAVALEHLHLIAKRGVKNMKDGEDTSDLKLILSPQNKRQTQSTTQFGNHNQLSLSIRHPYITPTRGSSQSHHEPEPPPSPNESNIDTEFTNLSLDSPGEVFSQPNTDLRGAMDKFERSNFSPGDEQTVNAALVALMTALSWSLGYTGRVHHDRASFSISKDAKTDLYTACVDGLIMHLDRDRCNGFMEAKRDYRGGNQAVRRQIAAQMAAFIFEQDVVLAKETEETTEKVTERVTRQATKAKAKSKKDESQDRDSGNQEQFQKWMVSLDGYWAHITMATYDQRYLDFLSGSPPSAADEAFMTMKEHGPFDLRGWSGDGLESFLKFVGALMLGP</sequence>
<name>A0A8H3G2F3_9LECA</name>